<dbReference type="PANTHER" id="PTHR35528:SF3">
    <property type="entry name" value="BLL1675 PROTEIN"/>
    <property type="match status" value="1"/>
</dbReference>
<dbReference type="STRING" id="1280949.HAD_10535"/>
<dbReference type="AlphaFoldDB" id="A0A069E9M0"/>
<organism evidence="2 3">
    <name type="scientific">Hyphomonas adhaerens MHS-3</name>
    <dbReference type="NCBI Taxonomy" id="1280949"/>
    <lineage>
        <taxon>Bacteria</taxon>
        <taxon>Pseudomonadati</taxon>
        <taxon>Pseudomonadota</taxon>
        <taxon>Alphaproteobacteria</taxon>
        <taxon>Hyphomonadales</taxon>
        <taxon>Hyphomonadaceae</taxon>
        <taxon>Hyphomonas</taxon>
    </lineage>
</organism>
<evidence type="ECO:0000313" key="2">
    <source>
        <dbReference type="EMBL" id="KCZ86116.1"/>
    </source>
</evidence>
<sequence length="129" mass="15005">MLESFVTKVRDKASALRFMRKAMKQYGAPQAVETDRLRSYGAAIREIGNAHHRATGRHLNNGAENSHQPFRRRERAMSRFIRMRSLQKFASIHSSVCNHFNHQQNIESRAKFKSLRDVALLEWRELIAA</sequence>
<dbReference type="Pfam" id="PF13610">
    <property type="entry name" value="DDE_Tnp_IS240"/>
    <property type="match status" value="1"/>
</dbReference>
<gene>
    <name evidence="2" type="ORF">HAD_10535</name>
</gene>
<name>A0A069E9M0_9PROT</name>
<keyword evidence="3" id="KW-1185">Reference proteome</keyword>
<evidence type="ECO:0000313" key="3">
    <source>
        <dbReference type="Proteomes" id="UP000027446"/>
    </source>
</evidence>
<dbReference type="InterPro" id="IPR052183">
    <property type="entry name" value="IS_Transposase"/>
</dbReference>
<comment type="caution">
    <text evidence="2">The sequence shown here is derived from an EMBL/GenBank/DDBJ whole genome shotgun (WGS) entry which is preliminary data.</text>
</comment>
<reference evidence="2 3" key="1">
    <citation type="journal article" date="2014" name="Antonie Van Leeuwenhoek">
        <title>Hyphomonas beringensis sp. nov. and Hyphomonas chukchiensis sp. nov., isolated from surface seawater of the Bering Sea and Chukchi Sea.</title>
        <authorList>
            <person name="Li C."/>
            <person name="Lai Q."/>
            <person name="Li G."/>
            <person name="Dong C."/>
            <person name="Wang J."/>
            <person name="Liao Y."/>
            <person name="Shao Z."/>
        </authorList>
    </citation>
    <scope>NUCLEOTIDE SEQUENCE [LARGE SCALE GENOMIC DNA]</scope>
    <source>
        <strain evidence="2 3">MHS-3</strain>
    </source>
</reference>
<evidence type="ECO:0000259" key="1">
    <source>
        <dbReference type="Pfam" id="PF13610"/>
    </source>
</evidence>
<dbReference type="PANTHER" id="PTHR35528">
    <property type="entry name" value="BLL1675 PROTEIN"/>
    <property type="match status" value="1"/>
</dbReference>
<proteinExistence type="predicted"/>
<feature type="domain" description="DDE" evidence="1">
    <location>
        <begin position="2"/>
        <end position="102"/>
    </location>
</feature>
<protein>
    <submittedName>
        <fullName evidence="2">ISHne6, transposase</fullName>
    </submittedName>
</protein>
<accession>A0A069E9M0</accession>
<dbReference type="InterPro" id="IPR032874">
    <property type="entry name" value="DDE_dom"/>
</dbReference>
<dbReference type="EMBL" id="ARYH01000001">
    <property type="protein sequence ID" value="KCZ86116.1"/>
    <property type="molecule type" value="Genomic_DNA"/>
</dbReference>
<dbReference type="eggNOG" id="COG3316">
    <property type="taxonomic scope" value="Bacteria"/>
</dbReference>
<dbReference type="Proteomes" id="UP000027446">
    <property type="component" value="Unassembled WGS sequence"/>
</dbReference>